<proteinExistence type="predicted"/>
<comment type="caution">
    <text evidence="3">The sequence shown here is derived from an EMBL/GenBank/DDBJ whole genome shotgun (WGS) entry which is preliminary data.</text>
</comment>
<keyword evidence="1" id="KW-0472">Membrane</keyword>
<dbReference type="Pfam" id="PF07331">
    <property type="entry name" value="TctB"/>
    <property type="match status" value="1"/>
</dbReference>
<keyword evidence="1" id="KW-0812">Transmembrane</keyword>
<dbReference type="InterPro" id="IPR009936">
    <property type="entry name" value="DUF1468"/>
</dbReference>
<organism evidence="3 4">
    <name type="scientific">Metabacillus herbersteinensis</name>
    <dbReference type="NCBI Taxonomy" id="283816"/>
    <lineage>
        <taxon>Bacteria</taxon>
        <taxon>Bacillati</taxon>
        <taxon>Bacillota</taxon>
        <taxon>Bacilli</taxon>
        <taxon>Bacillales</taxon>
        <taxon>Bacillaceae</taxon>
        <taxon>Metabacillus</taxon>
    </lineage>
</organism>
<gene>
    <name evidence="3" type="ORF">ACFFIX_18290</name>
</gene>
<name>A0ABV6GKD0_9BACI</name>
<feature type="transmembrane region" description="Helical" evidence="1">
    <location>
        <begin position="38"/>
        <end position="60"/>
    </location>
</feature>
<sequence length="151" mass="16956">MILRLLFPIFLMLTVFLLLIQTLNLTKFEANGTIGSGFLPMALAFLLIILLAMESFSVFSNESKKETKETKGTANNLSQQLLFMGLIILTLIMVNVLGMLISLGLFIFVVLFKMEKRSLINSAFFSLISIFILYITFVKLLSISFPMGLLD</sequence>
<feature type="transmembrane region" description="Helical" evidence="1">
    <location>
        <begin position="6"/>
        <end position="26"/>
    </location>
</feature>
<evidence type="ECO:0000256" key="1">
    <source>
        <dbReference type="SAM" id="Phobius"/>
    </source>
</evidence>
<evidence type="ECO:0000259" key="2">
    <source>
        <dbReference type="Pfam" id="PF07331"/>
    </source>
</evidence>
<keyword evidence="4" id="KW-1185">Reference proteome</keyword>
<reference evidence="3 4" key="1">
    <citation type="submission" date="2024-09" db="EMBL/GenBank/DDBJ databases">
        <authorList>
            <person name="Sun Q."/>
            <person name="Mori K."/>
        </authorList>
    </citation>
    <scope>NUCLEOTIDE SEQUENCE [LARGE SCALE GENOMIC DNA]</scope>
    <source>
        <strain evidence="3 4">CCM 7228</strain>
    </source>
</reference>
<dbReference type="Proteomes" id="UP001589854">
    <property type="component" value="Unassembled WGS sequence"/>
</dbReference>
<accession>A0ABV6GKD0</accession>
<feature type="domain" description="DUF1468" evidence="2">
    <location>
        <begin position="9"/>
        <end position="146"/>
    </location>
</feature>
<evidence type="ECO:0000313" key="3">
    <source>
        <dbReference type="EMBL" id="MFC0273357.1"/>
    </source>
</evidence>
<dbReference type="EMBL" id="JBHLVO010000019">
    <property type="protein sequence ID" value="MFC0273357.1"/>
    <property type="molecule type" value="Genomic_DNA"/>
</dbReference>
<keyword evidence="1" id="KW-1133">Transmembrane helix</keyword>
<protein>
    <submittedName>
        <fullName evidence="3">Tripartite tricarboxylate transporter TctB family protein</fullName>
    </submittedName>
</protein>
<dbReference type="RefSeq" id="WP_378936570.1">
    <property type="nucleotide sequence ID" value="NZ_JBHLVO010000019.1"/>
</dbReference>
<feature type="transmembrane region" description="Helical" evidence="1">
    <location>
        <begin position="80"/>
        <end position="112"/>
    </location>
</feature>
<feature type="transmembrane region" description="Helical" evidence="1">
    <location>
        <begin position="124"/>
        <end position="145"/>
    </location>
</feature>
<evidence type="ECO:0000313" key="4">
    <source>
        <dbReference type="Proteomes" id="UP001589854"/>
    </source>
</evidence>